<feature type="compositionally biased region" description="Gly residues" evidence="2">
    <location>
        <begin position="103"/>
        <end position="117"/>
    </location>
</feature>
<dbReference type="AlphaFoldDB" id="A0A8D0G233"/>
<dbReference type="GeneTree" id="ENSGT00390000015476"/>
<sequence length="374" mass="40229">MRRAGLWQPQVVWVAEPLAGPLGSLRRHRRQRGREAGGHGAVLPEPPPPRPPGPQRRRHLGLHEAGPPPVTGRPETETQTGAAAAAMAQEKMELDLELPPGPGGSGAVDGSSSGGGLRRSNSAPLIHGLSDNSQVFQPYVLRTRRNSTTVMSRQSMLLSSSPISIPSSRLHQIRREEGLDLINRETAHEREVQTAMQISQSWEESLSLSDNDLDKSEKSSSPKRIDFIPVSPAPSPTRGIGKQCFSPSLQMFVSSNGLPPSPIPSPTRRFSNRRSQSPINCIRPSVLGPIKRKGEMETESQPKRLFQGTTNMLSSDVHLTDLSSCLSSDILDGSTSSVGSSSDSLAKGSTTTESPVTCSNSCSSFILMDDLSPK</sequence>
<protein>
    <submittedName>
        <fullName evidence="3">PABIR family member 2</fullName>
    </submittedName>
</protein>
<comment type="similarity">
    <text evidence="1">Belongs to the FAM122 family.</text>
</comment>
<feature type="compositionally biased region" description="Basic and acidic residues" evidence="2">
    <location>
        <begin position="212"/>
        <end position="226"/>
    </location>
</feature>
<gene>
    <name evidence="3" type="primary">PABIR2</name>
</gene>
<feature type="region of interest" description="Disordered" evidence="2">
    <location>
        <begin position="335"/>
        <end position="357"/>
    </location>
</feature>
<evidence type="ECO:0000256" key="2">
    <source>
        <dbReference type="SAM" id="MobiDB-lite"/>
    </source>
</evidence>
<reference evidence="3" key="1">
    <citation type="submission" date="2025-08" db="UniProtKB">
        <authorList>
            <consortium name="Ensembl"/>
        </authorList>
    </citation>
    <scope>IDENTIFICATION</scope>
</reference>
<evidence type="ECO:0000313" key="4">
    <source>
        <dbReference type="Proteomes" id="UP000694392"/>
    </source>
</evidence>
<dbReference type="InterPro" id="IPR026716">
    <property type="entry name" value="PBIR1/2/3"/>
</dbReference>
<feature type="compositionally biased region" description="Pro residues" evidence="2">
    <location>
        <begin position="44"/>
        <end position="54"/>
    </location>
</feature>
<feature type="region of interest" description="Disordered" evidence="2">
    <location>
        <begin position="16"/>
        <end position="126"/>
    </location>
</feature>
<dbReference type="GO" id="GO:0004865">
    <property type="term" value="F:protein serine/threonine phosphatase inhibitor activity"/>
    <property type="evidence" value="ECO:0007669"/>
    <property type="project" value="InterPro"/>
</dbReference>
<keyword evidence="4" id="KW-1185">Reference proteome</keyword>
<feature type="compositionally biased region" description="Low complexity" evidence="2">
    <location>
        <begin position="335"/>
        <end position="351"/>
    </location>
</feature>
<accession>A0A8D0G233</accession>
<dbReference type="PANTHER" id="PTHR22227">
    <property type="entry name" value="FAMILY WITH SEQUENCE SIMILARITY 122B ISOFORM X1"/>
    <property type="match status" value="1"/>
</dbReference>
<evidence type="ECO:0000313" key="3">
    <source>
        <dbReference type="Ensembl" id="ENSSPUP00000000044.1"/>
    </source>
</evidence>
<dbReference type="Ensembl" id="ENSSPUT00000000049.1">
    <property type="protein sequence ID" value="ENSSPUP00000000044.1"/>
    <property type="gene ID" value="ENSSPUG00000000074.1"/>
</dbReference>
<dbReference type="Proteomes" id="UP000694392">
    <property type="component" value="Unplaced"/>
</dbReference>
<reference evidence="3" key="2">
    <citation type="submission" date="2025-09" db="UniProtKB">
        <authorList>
            <consortium name="Ensembl"/>
        </authorList>
    </citation>
    <scope>IDENTIFICATION</scope>
</reference>
<feature type="region of interest" description="Disordered" evidence="2">
    <location>
        <begin position="203"/>
        <end position="238"/>
    </location>
</feature>
<dbReference type="PANTHER" id="PTHR22227:SF1">
    <property type="entry name" value="PABIR FAMILY MEMBER 2"/>
    <property type="match status" value="1"/>
</dbReference>
<organism evidence="3 4">
    <name type="scientific">Sphenodon punctatus</name>
    <name type="common">Tuatara</name>
    <name type="synonym">Hatteria punctata</name>
    <dbReference type="NCBI Taxonomy" id="8508"/>
    <lineage>
        <taxon>Eukaryota</taxon>
        <taxon>Metazoa</taxon>
        <taxon>Chordata</taxon>
        <taxon>Craniata</taxon>
        <taxon>Vertebrata</taxon>
        <taxon>Euteleostomi</taxon>
        <taxon>Lepidosauria</taxon>
        <taxon>Sphenodontia</taxon>
        <taxon>Sphenodontidae</taxon>
        <taxon>Sphenodon</taxon>
    </lineage>
</organism>
<name>A0A8D0G233_SPHPU</name>
<dbReference type="OMA" id="TCNSSDH"/>
<evidence type="ECO:0000256" key="1">
    <source>
        <dbReference type="ARBA" id="ARBA00006725"/>
    </source>
</evidence>
<proteinExistence type="inferred from homology"/>